<feature type="signal peptide" evidence="3">
    <location>
        <begin position="1"/>
        <end position="31"/>
    </location>
</feature>
<dbReference type="EMBL" id="JBHRSZ010000007">
    <property type="protein sequence ID" value="MFC3153065.1"/>
    <property type="molecule type" value="Genomic_DNA"/>
</dbReference>
<reference evidence="6" key="1">
    <citation type="journal article" date="2019" name="Int. J. Syst. Evol. Microbiol.">
        <title>The Global Catalogue of Microorganisms (GCM) 10K type strain sequencing project: providing services to taxonomists for standard genome sequencing and annotation.</title>
        <authorList>
            <consortium name="The Broad Institute Genomics Platform"/>
            <consortium name="The Broad Institute Genome Sequencing Center for Infectious Disease"/>
            <person name="Wu L."/>
            <person name="Ma J."/>
        </authorList>
    </citation>
    <scope>NUCLEOTIDE SEQUENCE [LARGE SCALE GENOMIC DNA]</scope>
    <source>
        <strain evidence="6">KCTC 52438</strain>
    </source>
</reference>
<evidence type="ECO:0000256" key="1">
    <source>
        <dbReference type="ARBA" id="ARBA00010333"/>
    </source>
</evidence>
<dbReference type="Pfam" id="PF00497">
    <property type="entry name" value="SBP_bac_3"/>
    <property type="match status" value="1"/>
</dbReference>
<organism evidence="5 6">
    <name type="scientific">Litoribrevibacter euphylliae</name>
    <dbReference type="NCBI Taxonomy" id="1834034"/>
    <lineage>
        <taxon>Bacteria</taxon>
        <taxon>Pseudomonadati</taxon>
        <taxon>Pseudomonadota</taxon>
        <taxon>Gammaproteobacteria</taxon>
        <taxon>Oceanospirillales</taxon>
        <taxon>Oceanospirillaceae</taxon>
        <taxon>Litoribrevibacter</taxon>
    </lineage>
</organism>
<evidence type="ECO:0000256" key="2">
    <source>
        <dbReference type="ARBA" id="ARBA00022729"/>
    </source>
</evidence>
<dbReference type="InterPro" id="IPR001638">
    <property type="entry name" value="Solute-binding_3/MltF_N"/>
</dbReference>
<evidence type="ECO:0000313" key="5">
    <source>
        <dbReference type="EMBL" id="MFC3153065.1"/>
    </source>
</evidence>
<sequence length="260" mass="29715">MHLRFARLKNPFCQLVLILAGVSMLCSPGYADPKKSDHVHLGTGDWPPLISPEEDGFGPISQIVVESFEHEGITPILRFWPWSRTMENLNEGNIDASYAWRKTDERLETYAFSDPVYDTGNVFFYRKGYPFDWTVIEDLKAYRIGGVLDYAYSNEFVEAEKAGVLKLDRVADEKQLIYLLLAGRIDAFPASKVVGTELLRQLAPDQFDEVVIHPKRVSSHPLFLITPKNEQGQKLIERFNRGLSAIRESGRYDAINNRFQ</sequence>
<dbReference type="Gene3D" id="3.40.190.10">
    <property type="entry name" value="Periplasmic binding protein-like II"/>
    <property type="match status" value="2"/>
</dbReference>
<keyword evidence="2 3" id="KW-0732">Signal</keyword>
<evidence type="ECO:0000256" key="3">
    <source>
        <dbReference type="SAM" id="SignalP"/>
    </source>
</evidence>
<dbReference type="PANTHER" id="PTHR35936">
    <property type="entry name" value="MEMBRANE-BOUND LYTIC MUREIN TRANSGLYCOSYLASE F"/>
    <property type="match status" value="1"/>
</dbReference>
<proteinExistence type="inferred from homology"/>
<protein>
    <submittedName>
        <fullName evidence="5">Substrate-binding periplasmic protein</fullName>
    </submittedName>
</protein>
<dbReference type="RefSeq" id="WP_386722983.1">
    <property type="nucleotide sequence ID" value="NZ_JBHRSZ010000007.1"/>
</dbReference>
<comment type="caution">
    <text evidence="5">The sequence shown here is derived from an EMBL/GenBank/DDBJ whole genome shotgun (WGS) entry which is preliminary data.</text>
</comment>
<comment type="similarity">
    <text evidence="1">Belongs to the bacterial solute-binding protein 3 family.</text>
</comment>
<gene>
    <name evidence="5" type="ORF">ACFOEK_18635</name>
</gene>
<keyword evidence="6" id="KW-1185">Reference proteome</keyword>
<accession>A0ABV7HLN8</accession>
<evidence type="ECO:0000313" key="6">
    <source>
        <dbReference type="Proteomes" id="UP001595476"/>
    </source>
</evidence>
<name>A0ABV7HLN8_9GAMM</name>
<dbReference type="SMART" id="SM00062">
    <property type="entry name" value="PBPb"/>
    <property type="match status" value="1"/>
</dbReference>
<evidence type="ECO:0000259" key="4">
    <source>
        <dbReference type="SMART" id="SM00062"/>
    </source>
</evidence>
<feature type="domain" description="Solute-binding protein family 3/N-terminal" evidence="4">
    <location>
        <begin position="38"/>
        <end position="260"/>
    </location>
</feature>
<feature type="chain" id="PRO_5045416260" evidence="3">
    <location>
        <begin position="32"/>
        <end position="260"/>
    </location>
</feature>
<dbReference type="SUPFAM" id="SSF53850">
    <property type="entry name" value="Periplasmic binding protein-like II"/>
    <property type="match status" value="1"/>
</dbReference>
<dbReference type="PANTHER" id="PTHR35936:SF25">
    <property type="entry name" value="ABC TRANSPORTER SUBSTRATE-BINDING PROTEIN"/>
    <property type="match status" value="1"/>
</dbReference>
<dbReference type="Proteomes" id="UP001595476">
    <property type="component" value="Unassembled WGS sequence"/>
</dbReference>